<comment type="caution">
    <text evidence="2">The sequence shown here is derived from an EMBL/GenBank/DDBJ whole genome shotgun (WGS) entry which is preliminary data.</text>
</comment>
<organism evidence="2 3">
    <name type="scientific">Bacillus pumilus</name>
    <name type="common">Bacillus mesentericus</name>
    <dbReference type="NCBI Taxonomy" id="1408"/>
    <lineage>
        <taxon>Bacteria</taxon>
        <taxon>Bacillati</taxon>
        <taxon>Bacillota</taxon>
        <taxon>Bacilli</taxon>
        <taxon>Bacillales</taxon>
        <taxon>Bacillaceae</taxon>
        <taxon>Bacillus</taxon>
    </lineage>
</organism>
<keyword evidence="2" id="KW-0808">Transferase</keyword>
<dbReference type="Pfam" id="PF00581">
    <property type="entry name" value="Rhodanese"/>
    <property type="match status" value="1"/>
</dbReference>
<dbReference type="CDD" id="cd00158">
    <property type="entry name" value="RHOD"/>
    <property type="match status" value="1"/>
</dbReference>
<dbReference type="OrthoDB" id="9800872at2"/>
<dbReference type="InterPro" id="IPR050229">
    <property type="entry name" value="GlpE_sulfurtransferase"/>
</dbReference>
<protein>
    <submittedName>
        <fullName evidence="2">Sulfurtransferase</fullName>
    </submittedName>
</protein>
<dbReference type="PANTHER" id="PTHR43031:SF17">
    <property type="entry name" value="SULFURTRANSFERASE YTWF-RELATED"/>
    <property type="match status" value="1"/>
</dbReference>
<dbReference type="PANTHER" id="PTHR43031">
    <property type="entry name" value="FAD-DEPENDENT OXIDOREDUCTASE"/>
    <property type="match status" value="1"/>
</dbReference>
<dbReference type="SUPFAM" id="SSF52821">
    <property type="entry name" value="Rhodanese/Cell cycle control phosphatase"/>
    <property type="match status" value="1"/>
</dbReference>
<dbReference type="SMART" id="SM00450">
    <property type="entry name" value="RHOD"/>
    <property type="match status" value="1"/>
</dbReference>
<sequence>MIQMLLFIIVIGLLVSRFLPVRGVKQIDAADMKPKRHSQHQQLIDVRSPVEFQTNHIKGFQNVPLPQLKERAHQLVKDKEVYVICQSGMRSMQAAKILKRQGFTHITNIKGGRNAWHSKA</sequence>
<gene>
    <name evidence="2" type="ORF">CEY02_01135</name>
</gene>
<name>A0A2A5J2K3_BACPU</name>
<dbReference type="PROSITE" id="PS50206">
    <property type="entry name" value="RHODANESE_3"/>
    <property type="match status" value="1"/>
</dbReference>
<dbReference type="GO" id="GO:0016740">
    <property type="term" value="F:transferase activity"/>
    <property type="evidence" value="ECO:0007669"/>
    <property type="project" value="UniProtKB-KW"/>
</dbReference>
<dbReference type="EMBL" id="NKHG01000006">
    <property type="protein sequence ID" value="PCK23477.1"/>
    <property type="molecule type" value="Genomic_DNA"/>
</dbReference>
<dbReference type="AlphaFoldDB" id="A0A2A5J2K3"/>
<evidence type="ECO:0000313" key="2">
    <source>
        <dbReference type="EMBL" id="PCK23477.1"/>
    </source>
</evidence>
<dbReference type="InterPro" id="IPR001763">
    <property type="entry name" value="Rhodanese-like_dom"/>
</dbReference>
<dbReference type="Gene3D" id="3.40.250.10">
    <property type="entry name" value="Rhodanese-like domain"/>
    <property type="match status" value="1"/>
</dbReference>
<proteinExistence type="predicted"/>
<dbReference type="Proteomes" id="UP000228754">
    <property type="component" value="Unassembled WGS sequence"/>
</dbReference>
<evidence type="ECO:0000313" key="3">
    <source>
        <dbReference type="Proteomes" id="UP000228754"/>
    </source>
</evidence>
<reference evidence="2 3" key="1">
    <citation type="submission" date="2017-06" db="EMBL/GenBank/DDBJ databases">
        <title>Draft Genome Sequence of Bacillus sp Strain 36R Isolated from saline sediment at Atanasia, Sonora, Mexico.</title>
        <authorList>
            <person name="Sanchez Diaz R."/>
            <person name="Quiroz Macias M.E."/>
            <person name="Ibarra Gamez J.C."/>
            <person name="Enciso Ibarra J."/>
            <person name="Gomez Gil B."/>
            <person name="Galaviz Silva L."/>
        </authorList>
    </citation>
    <scope>NUCLEOTIDE SEQUENCE [LARGE SCALE GENOMIC DNA]</scope>
    <source>
        <strain evidence="2 3">36R_ATNSAL</strain>
    </source>
</reference>
<feature type="domain" description="Rhodanese" evidence="1">
    <location>
        <begin position="37"/>
        <end position="120"/>
    </location>
</feature>
<accession>A0A2A5J2K3</accession>
<evidence type="ECO:0000259" key="1">
    <source>
        <dbReference type="PROSITE" id="PS50206"/>
    </source>
</evidence>
<dbReference type="InterPro" id="IPR036873">
    <property type="entry name" value="Rhodanese-like_dom_sf"/>
</dbReference>